<protein>
    <submittedName>
        <fullName evidence="2">Uncharacterized protein</fullName>
    </submittedName>
</protein>
<feature type="region of interest" description="Disordered" evidence="1">
    <location>
        <begin position="342"/>
        <end position="366"/>
    </location>
</feature>
<reference evidence="2" key="1">
    <citation type="journal article" date="2020" name="Stud. Mycol.">
        <title>101 Dothideomycetes genomes: a test case for predicting lifestyles and emergence of pathogens.</title>
        <authorList>
            <person name="Haridas S."/>
            <person name="Albert R."/>
            <person name="Binder M."/>
            <person name="Bloem J."/>
            <person name="Labutti K."/>
            <person name="Salamov A."/>
            <person name="Andreopoulos B."/>
            <person name="Baker S."/>
            <person name="Barry K."/>
            <person name="Bills G."/>
            <person name="Bluhm B."/>
            <person name="Cannon C."/>
            <person name="Castanera R."/>
            <person name="Culley D."/>
            <person name="Daum C."/>
            <person name="Ezra D."/>
            <person name="Gonzalez J."/>
            <person name="Henrissat B."/>
            <person name="Kuo A."/>
            <person name="Liang C."/>
            <person name="Lipzen A."/>
            <person name="Lutzoni F."/>
            <person name="Magnuson J."/>
            <person name="Mondo S."/>
            <person name="Nolan M."/>
            <person name="Ohm R."/>
            <person name="Pangilinan J."/>
            <person name="Park H.-J."/>
            <person name="Ramirez L."/>
            <person name="Alfaro M."/>
            <person name="Sun H."/>
            <person name="Tritt A."/>
            <person name="Yoshinaga Y."/>
            <person name="Zwiers L.-H."/>
            <person name="Turgeon B."/>
            <person name="Goodwin S."/>
            <person name="Spatafora J."/>
            <person name="Crous P."/>
            <person name="Grigoriev I."/>
        </authorList>
    </citation>
    <scope>NUCLEOTIDE SEQUENCE</scope>
    <source>
        <strain evidence="2">CBS 121410</strain>
    </source>
</reference>
<feature type="compositionally biased region" description="Polar residues" evidence="1">
    <location>
        <begin position="1175"/>
        <end position="1186"/>
    </location>
</feature>
<organism evidence="2 3">
    <name type="scientific">Saccharata proteae CBS 121410</name>
    <dbReference type="NCBI Taxonomy" id="1314787"/>
    <lineage>
        <taxon>Eukaryota</taxon>
        <taxon>Fungi</taxon>
        <taxon>Dikarya</taxon>
        <taxon>Ascomycota</taxon>
        <taxon>Pezizomycotina</taxon>
        <taxon>Dothideomycetes</taxon>
        <taxon>Dothideomycetes incertae sedis</taxon>
        <taxon>Botryosphaeriales</taxon>
        <taxon>Saccharataceae</taxon>
        <taxon>Saccharata</taxon>
    </lineage>
</organism>
<sequence length="1476" mass="168641">MANDYDRQLREAHAIRDRRIKTRILDSKSKYYEDYDYPGEVAVASINPDSLGIRLTPPEEEVPYPTHHEVKWLKRGRPIGLFQGAQIVQYRKFPISMPSTDKWIDFACDNFPGSLVFRLDGFLDDEYLVYTPDRLEAIYKDRNSLLQDFNNLFFVILDGHQLPAFYFWHDVKLFGNPARGITNSHYARRGLRPRFGGSPDDDIEMLDGTFEGSPRREKRRPLQLASWFHTDRQYIVVGFLIDPDEVRTNRLTEEIEGKIRLHGLESMLKDYKGWEPENHDKLVQKLYSIPKVPPKRLNWDKEQRTCAEKIARMAATGVVEPLLQSDPWTRNDALTQAALRAMDETSDGDEDEDRTGADPRSLRRRSIPRTSFTYARGFPESEYTMPASSDEDVGVKRKARRVAGMDGADDVEEEANADQKYEQKFAPEWRIVGANNGKNALYDAPPSLREFLKAVSLVLDISNGDVFGAIRCWFLLGDVPAEYDISQKLLGDGEPEFGGLRKDWEGEDGLKNAINQGFPARKSVKVLVARDYVDRTILYSSASRLAWPLKWSDDFINDSELVGYFYSIAKYLLGKENIGKIENAVGLNVFNCFDNSWDTTYITKASMSEEQIVQILQSLQYHDIELFIPTADELDELKNDSEAIHNQDGITAAYLRSLMLFNGPSLERKLELEKLLKPFSGGCLIGTPVDDDNQDDEELDIEESGKTPADESYYGYGDSGEFASEYEEPGQEELGKESEQVDTEEGDLWISLLKERKLKADIKRLKEAIEIKKQGGYIKEPSKQQNESEHSSELNREEQKKKDKQEKMRKEREFLERATRQLSKEREEKEKKTDHEDWVKREIKAFELEEELKNKRREDLIQKEIGDNDPDLAKEIDEEDREQNLSDGYRTARNMAGIDFEKSASEKISRYPLNKSERVRKLMDELAKESQATGMKYLFTDEPPLPEGTIRKMPRRTDTDTEERLPGLYEDLWKNYKKSLRTEEAFWEREEAIRNPLSVKKLDTESDEELRKLEQAAPTLQQCTPEEKEKPWKIISELIAAGFLDFGPMGKEAGYAAPQVEDGNEINLSGDIPLPAPDPEDVPVGEEKLTPTSPRPAGYQLLTPPLTSVKKRPRRMTDPGTRFKEVGDSAGTNSHFRELPVVGMKRKSAGDHSTSAKRRRPAYMVDTSYRYRAPNSDTEPTTSDTDVVTLVENTRKRTATKDDAASDEASSATRRNRKRAKATDTSYRYLSPDVTSEESSPELRKPKWKGRTDEDLKAVYKIRNKRSPVEGDDMFTSFHELSDSDEDAYKFMEDELSEIDEDAYKLMEEDSPDFDEDTYKLMEDELPDFENDKDAASNQLLDEQERRESQVKPSKTVEWVTGINPKVVIPQPNQPTAPGRVTGTKPKVGIPRAERKRASRAIGANPKVVIPWAERLRARQSPVANVVANLDEDLPELFASSGARRRRSRGPSPSEGRAQDARRRSEAASDSSSALF</sequence>
<evidence type="ECO:0000256" key="1">
    <source>
        <dbReference type="SAM" id="MobiDB-lite"/>
    </source>
</evidence>
<feature type="compositionally biased region" description="Basic and acidic residues" evidence="1">
    <location>
        <begin position="864"/>
        <end position="875"/>
    </location>
</feature>
<feature type="compositionally biased region" description="Acidic residues" evidence="1">
    <location>
        <begin position="689"/>
        <end position="702"/>
    </location>
</feature>
<feature type="region of interest" description="Disordered" evidence="1">
    <location>
        <begin position="1437"/>
        <end position="1476"/>
    </location>
</feature>
<gene>
    <name evidence="2" type="ORF">K490DRAFT_68739</name>
</gene>
<feature type="compositionally biased region" description="Polar residues" evidence="1">
    <location>
        <begin position="1224"/>
        <end position="1234"/>
    </location>
</feature>
<feature type="compositionally biased region" description="Basic and acidic residues" evidence="1">
    <location>
        <begin position="1193"/>
        <end position="1204"/>
    </location>
</feature>
<comment type="caution">
    <text evidence="2">The sequence shown here is derived from an EMBL/GenBank/DDBJ whole genome shotgun (WGS) entry which is preliminary data.</text>
</comment>
<name>A0A9P4HQ98_9PEZI</name>
<feature type="region of interest" description="Disordered" evidence="1">
    <location>
        <begin position="1058"/>
        <end position="1250"/>
    </location>
</feature>
<feature type="compositionally biased region" description="Basic and acidic residues" evidence="1">
    <location>
        <begin position="1115"/>
        <end position="1127"/>
    </location>
</feature>
<dbReference type="Proteomes" id="UP000799776">
    <property type="component" value="Unassembled WGS sequence"/>
</dbReference>
<feature type="region of interest" description="Disordered" evidence="1">
    <location>
        <begin position="686"/>
        <end position="742"/>
    </location>
</feature>
<feature type="compositionally biased region" description="Basic and acidic residues" evidence="1">
    <location>
        <begin position="780"/>
        <end position="835"/>
    </location>
</feature>
<feature type="region of interest" description="Disordered" evidence="1">
    <location>
        <begin position="773"/>
        <end position="835"/>
    </location>
</feature>
<feature type="region of interest" description="Disordered" evidence="1">
    <location>
        <begin position="934"/>
        <end position="963"/>
    </location>
</feature>
<feature type="region of interest" description="Disordered" evidence="1">
    <location>
        <begin position="864"/>
        <end position="890"/>
    </location>
</feature>
<keyword evidence="3" id="KW-1185">Reference proteome</keyword>
<feature type="compositionally biased region" description="Basic and acidic residues" evidence="1">
    <location>
        <begin position="1457"/>
        <end position="1467"/>
    </location>
</feature>
<feature type="compositionally biased region" description="Basic and acidic residues" evidence="1">
    <location>
        <begin position="1241"/>
        <end position="1250"/>
    </location>
</feature>
<dbReference type="EMBL" id="ML978741">
    <property type="protein sequence ID" value="KAF2084431.1"/>
    <property type="molecule type" value="Genomic_DNA"/>
</dbReference>
<proteinExistence type="predicted"/>
<feature type="region of interest" description="Disordered" evidence="1">
    <location>
        <begin position="1325"/>
        <end position="1400"/>
    </location>
</feature>
<evidence type="ECO:0000313" key="2">
    <source>
        <dbReference type="EMBL" id="KAF2084431.1"/>
    </source>
</evidence>
<feature type="compositionally biased region" description="Acidic residues" evidence="1">
    <location>
        <begin position="344"/>
        <end position="353"/>
    </location>
</feature>
<evidence type="ECO:0000313" key="3">
    <source>
        <dbReference type="Proteomes" id="UP000799776"/>
    </source>
</evidence>
<accession>A0A9P4HQ98</accession>